<reference evidence="24 25" key="1">
    <citation type="journal article" date="2013" name="Genome Biol.">
        <title>The genome sequence of the most widely cultivated cacao type and its use to identify candidate genes regulating pod color.</title>
        <authorList>
            <person name="Motamayor J.C."/>
            <person name="Mockaitis K."/>
            <person name="Schmutz J."/>
            <person name="Haiminen N."/>
            <person name="Iii D.L."/>
            <person name="Cornejo O."/>
            <person name="Findley S.D."/>
            <person name="Zheng P."/>
            <person name="Utro F."/>
            <person name="Royaert S."/>
            <person name="Saski C."/>
            <person name="Jenkins J."/>
            <person name="Podicheti R."/>
            <person name="Zhao M."/>
            <person name="Scheffler B.E."/>
            <person name="Stack J.C."/>
            <person name="Feltus F.A."/>
            <person name="Mustiga G.M."/>
            <person name="Amores F."/>
            <person name="Phillips W."/>
            <person name="Marelli J.P."/>
            <person name="May G.D."/>
            <person name="Shapiro H."/>
            <person name="Ma J."/>
            <person name="Bustamante C.D."/>
            <person name="Schnell R.J."/>
            <person name="Main D."/>
            <person name="Gilbert D."/>
            <person name="Parida L."/>
            <person name="Kuhn D.N."/>
        </authorList>
    </citation>
    <scope>NUCLEOTIDE SEQUENCE [LARGE SCALE GENOMIC DNA]</scope>
    <source>
        <strain evidence="25">cv. Matina 1-6</strain>
    </source>
</reference>
<feature type="binding site" evidence="19">
    <location>
        <position position="194"/>
    </location>
    <ligand>
        <name>Ca(2+)</name>
        <dbReference type="ChEBI" id="CHEBI:29108"/>
        <label>2</label>
    </ligand>
</feature>
<dbReference type="PROSITE" id="PS50873">
    <property type="entry name" value="PEROXIDASE_4"/>
    <property type="match status" value="1"/>
</dbReference>
<dbReference type="GO" id="GO:0006950">
    <property type="term" value="P:response to stress"/>
    <property type="evidence" value="ECO:0000318"/>
    <property type="project" value="GO_Central"/>
</dbReference>
<evidence type="ECO:0000256" key="2">
    <source>
        <dbReference type="ARBA" id="ARBA00002322"/>
    </source>
</evidence>
<dbReference type="InterPro" id="IPR000823">
    <property type="entry name" value="Peroxidase_pln"/>
</dbReference>
<evidence type="ECO:0000256" key="7">
    <source>
        <dbReference type="ARBA" id="ARBA00022559"/>
    </source>
</evidence>
<evidence type="ECO:0000256" key="21">
    <source>
        <dbReference type="PIRSR" id="PIRSR600823-5"/>
    </source>
</evidence>
<dbReference type="InParanoid" id="A0A061GV76"/>
<dbReference type="CDD" id="cd00693">
    <property type="entry name" value="secretory_peroxidase"/>
    <property type="match status" value="1"/>
</dbReference>
<dbReference type="GO" id="GO:0006979">
    <property type="term" value="P:response to oxidative stress"/>
    <property type="evidence" value="ECO:0007669"/>
    <property type="project" value="UniProtKB-UniRule"/>
</dbReference>
<dbReference type="GO" id="GO:0009505">
    <property type="term" value="C:plant-type cell wall"/>
    <property type="evidence" value="ECO:0000318"/>
    <property type="project" value="GO_Central"/>
</dbReference>
<dbReference type="GO" id="GO:0046872">
    <property type="term" value="F:metal ion binding"/>
    <property type="evidence" value="ECO:0007669"/>
    <property type="project" value="UniProtKB-UniRule"/>
</dbReference>
<dbReference type="PANTHER" id="PTHR31517">
    <property type="match status" value="1"/>
</dbReference>
<feature type="binding site" evidence="19">
    <location>
        <position position="78"/>
    </location>
    <ligand>
        <name>Ca(2+)</name>
        <dbReference type="ChEBI" id="CHEBI:29108"/>
        <label>1</label>
    </ligand>
</feature>
<dbReference type="GO" id="GO:0042744">
    <property type="term" value="P:hydrogen peroxide catabolic process"/>
    <property type="evidence" value="ECO:0007669"/>
    <property type="project" value="UniProtKB-KW"/>
</dbReference>
<dbReference type="GO" id="GO:0005576">
    <property type="term" value="C:extracellular region"/>
    <property type="evidence" value="ECO:0007669"/>
    <property type="project" value="UniProtKB-SubCell"/>
</dbReference>
<keyword evidence="11 19" id="KW-0106">Calcium</keyword>
<feature type="binding site" evidence="19">
    <location>
        <position position="91"/>
    </location>
    <ligand>
        <name>Ca(2+)</name>
        <dbReference type="ChEBI" id="CHEBI:29108"/>
        <label>1</label>
    </ligand>
</feature>
<feature type="disulfide bond" evidence="21">
    <location>
        <begin position="39"/>
        <end position="117"/>
    </location>
</feature>
<dbReference type="PRINTS" id="PR00461">
    <property type="entry name" value="PLPEROXIDASE"/>
</dbReference>
<feature type="binding site" description="axial binding residue" evidence="19">
    <location>
        <position position="193"/>
    </location>
    <ligand>
        <name>heme b</name>
        <dbReference type="ChEBI" id="CHEBI:60344"/>
    </ligand>
    <ligandPart>
        <name>Fe</name>
        <dbReference type="ChEBI" id="CHEBI:18248"/>
    </ligandPart>
</feature>
<protein>
    <recommendedName>
        <fullName evidence="5 22">Peroxidase</fullName>
        <ecNumber evidence="5 22">1.11.1.7</ecNumber>
    </recommendedName>
</protein>
<comment type="catalytic activity">
    <reaction evidence="1 22">
        <text>2 a phenolic donor + H2O2 = 2 a phenolic radical donor + 2 H2O</text>
        <dbReference type="Rhea" id="RHEA:56136"/>
        <dbReference type="ChEBI" id="CHEBI:15377"/>
        <dbReference type="ChEBI" id="CHEBI:16240"/>
        <dbReference type="ChEBI" id="CHEBI:139520"/>
        <dbReference type="ChEBI" id="CHEBI:139521"/>
        <dbReference type="EC" id="1.11.1.7"/>
    </reaction>
</comment>
<keyword evidence="16 22" id="KW-0376">Hydrogen peroxide</keyword>
<dbReference type="InterPro" id="IPR002016">
    <property type="entry name" value="Haem_peroxidase"/>
</dbReference>
<evidence type="ECO:0000256" key="22">
    <source>
        <dbReference type="RuleBase" id="RU362060"/>
    </source>
</evidence>
<dbReference type="Gramene" id="EOY33401">
    <property type="protein sequence ID" value="EOY33401"/>
    <property type="gene ID" value="TCM_041378"/>
</dbReference>
<evidence type="ECO:0000256" key="1">
    <source>
        <dbReference type="ARBA" id="ARBA00000189"/>
    </source>
</evidence>
<comment type="similarity">
    <text evidence="4">Belongs to the peroxidase family. Ascorbate peroxidase subfamily.</text>
</comment>
<evidence type="ECO:0000313" key="24">
    <source>
        <dbReference type="EMBL" id="EOY33401.1"/>
    </source>
</evidence>
<evidence type="ECO:0000256" key="17">
    <source>
        <dbReference type="PIRSR" id="PIRSR600823-1"/>
    </source>
</evidence>
<feature type="binding site" evidence="19">
    <location>
        <position position="76"/>
    </location>
    <ligand>
        <name>Ca(2+)</name>
        <dbReference type="ChEBI" id="CHEBI:29108"/>
        <label>1</label>
    </ligand>
</feature>
<feature type="binding site" evidence="19">
    <location>
        <position position="82"/>
    </location>
    <ligand>
        <name>Ca(2+)</name>
        <dbReference type="ChEBI" id="CHEBI:29108"/>
        <label>1</label>
    </ligand>
</feature>
<dbReference type="Proteomes" id="UP000026915">
    <property type="component" value="Chromosome 9"/>
</dbReference>
<proteinExistence type="inferred from homology"/>
<dbReference type="InterPro" id="IPR019794">
    <property type="entry name" value="Peroxidases_AS"/>
</dbReference>
<dbReference type="EC" id="1.11.1.7" evidence="5 22"/>
<evidence type="ECO:0000256" key="10">
    <source>
        <dbReference type="ARBA" id="ARBA00022729"/>
    </source>
</evidence>
<comment type="cofactor">
    <cofactor evidence="19 22">
        <name>Ca(2+)</name>
        <dbReference type="ChEBI" id="CHEBI:29108"/>
    </cofactor>
    <text evidence="19 22">Binds 2 calcium ions per subunit.</text>
</comment>
<keyword evidence="12 22" id="KW-0560">Oxidoreductase</keyword>
<keyword evidence="14 21" id="KW-1015">Disulfide bond</keyword>
<dbReference type="PROSITE" id="PS00435">
    <property type="entry name" value="PEROXIDASE_1"/>
    <property type="match status" value="1"/>
</dbReference>
<dbReference type="PROSITE" id="PS00436">
    <property type="entry name" value="PEROXIDASE_2"/>
    <property type="match status" value="1"/>
</dbReference>
<evidence type="ECO:0000256" key="12">
    <source>
        <dbReference type="ARBA" id="ARBA00023002"/>
    </source>
</evidence>
<feature type="disulfide bond" evidence="21">
    <location>
        <begin position="123"/>
        <end position="322"/>
    </location>
</feature>
<keyword evidence="9 19" id="KW-0479">Metal-binding</keyword>
<comment type="similarity">
    <text evidence="22">Belongs to the peroxidase family. Classical plant (class III) peroxidase subfamily.</text>
</comment>
<keyword evidence="6 22" id="KW-0964">Secreted</keyword>
<feature type="signal peptide" evidence="22">
    <location>
        <begin position="1"/>
        <end position="28"/>
    </location>
</feature>
<comment type="function">
    <text evidence="2">Removal of H(2)O(2), oxidation of toxic reductants, biosynthesis and degradation of lignin, suberization, auxin catabolism, response to environmental stresses such as wounding, pathogen attack and oxidative stress. These functions might be dependent on each isozyme/isoform in each plant tissue.</text>
</comment>
<dbReference type="OMA" id="AMIRLYF"/>
<keyword evidence="10 22" id="KW-0732">Signal</keyword>
<evidence type="ECO:0000256" key="8">
    <source>
        <dbReference type="ARBA" id="ARBA00022617"/>
    </source>
</evidence>
<accession>A0A061GV76</accession>
<dbReference type="Gene3D" id="1.10.520.10">
    <property type="match status" value="1"/>
</dbReference>
<evidence type="ECO:0000256" key="6">
    <source>
        <dbReference type="ARBA" id="ARBA00022525"/>
    </source>
</evidence>
<evidence type="ECO:0000256" key="19">
    <source>
        <dbReference type="PIRSR" id="PIRSR600823-3"/>
    </source>
</evidence>
<gene>
    <name evidence="24" type="ORF">TCM_041378</name>
</gene>
<organism evidence="24 25">
    <name type="scientific">Theobroma cacao</name>
    <name type="common">Cacao</name>
    <name type="synonym">Cocoa</name>
    <dbReference type="NCBI Taxonomy" id="3641"/>
    <lineage>
        <taxon>Eukaryota</taxon>
        <taxon>Viridiplantae</taxon>
        <taxon>Streptophyta</taxon>
        <taxon>Embryophyta</taxon>
        <taxon>Tracheophyta</taxon>
        <taxon>Spermatophyta</taxon>
        <taxon>Magnoliopsida</taxon>
        <taxon>eudicotyledons</taxon>
        <taxon>Gunneridae</taxon>
        <taxon>Pentapetalae</taxon>
        <taxon>rosids</taxon>
        <taxon>malvids</taxon>
        <taxon>Malvales</taxon>
        <taxon>Malvaceae</taxon>
        <taxon>Byttnerioideae</taxon>
        <taxon>Theobroma</taxon>
    </lineage>
</organism>
<comment type="subcellular location">
    <subcellularLocation>
        <location evidence="3 22">Secreted</location>
    </subcellularLocation>
</comment>
<dbReference type="FunFam" id="1.10.420.10:FF:000007">
    <property type="entry name" value="Peroxidase"/>
    <property type="match status" value="1"/>
</dbReference>
<dbReference type="InterPro" id="IPR010255">
    <property type="entry name" value="Haem_peroxidase_sf"/>
</dbReference>
<feature type="chain" id="PRO_5005102775" description="Peroxidase" evidence="22">
    <location>
        <begin position="29"/>
        <end position="334"/>
    </location>
</feature>
<evidence type="ECO:0000259" key="23">
    <source>
        <dbReference type="PROSITE" id="PS50873"/>
    </source>
</evidence>
<evidence type="ECO:0000256" key="14">
    <source>
        <dbReference type="ARBA" id="ARBA00023157"/>
    </source>
</evidence>
<dbReference type="GO" id="GO:0004601">
    <property type="term" value="F:peroxidase activity"/>
    <property type="evidence" value="ECO:0000318"/>
    <property type="project" value="GO_Central"/>
</dbReference>
<dbReference type="GO" id="GO:0020037">
    <property type="term" value="F:heme binding"/>
    <property type="evidence" value="ECO:0007669"/>
    <property type="project" value="UniProtKB-UniRule"/>
</dbReference>
<dbReference type="AlphaFoldDB" id="A0A061GV76"/>
<feature type="disulfide bond" evidence="21">
    <location>
        <begin position="74"/>
        <end position="79"/>
    </location>
</feature>
<evidence type="ECO:0000256" key="11">
    <source>
        <dbReference type="ARBA" id="ARBA00022837"/>
    </source>
</evidence>
<feature type="binding site" evidence="19">
    <location>
        <position position="73"/>
    </location>
    <ligand>
        <name>Ca(2+)</name>
        <dbReference type="ChEBI" id="CHEBI:29108"/>
        <label>1</label>
    </ligand>
</feature>
<evidence type="ECO:0000256" key="16">
    <source>
        <dbReference type="ARBA" id="ARBA00023324"/>
    </source>
</evidence>
<evidence type="ECO:0000313" key="25">
    <source>
        <dbReference type="Proteomes" id="UP000026915"/>
    </source>
</evidence>
<evidence type="ECO:0000256" key="13">
    <source>
        <dbReference type="ARBA" id="ARBA00023004"/>
    </source>
</evidence>
<keyword evidence="25" id="KW-1185">Reference proteome</keyword>
<feature type="binding site" evidence="19">
    <location>
        <position position="80"/>
    </location>
    <ligand>
        <name>Ca(2+)</name>
        <dbReference type="ChEBI" id="CHEBI:29108"/>
        <label>1</label>
    </ligand>
</feature>
<dbReference type="InterPro" id="IPR019793">
    <property type="entry name" value="Peroxidases_heam-ligand_BS"/>
</dbReference>
<evidence type="ECO:0000256" key="15">
    <source>
        <dbReference type="ARBA" id="ARBA00023180"/>
    </source>
</evidence>
<dbReference type="InterPro" id="IPR033905">
    <property type="entry name" value="Secretory_peroxidase"/>
</dbReference>
<evidence type="ECO:0000256" key="4">
    <source>
        <dbReference type="ARBA" id="ARBA00006873"/>
    </source>
</evidence>
<evidence type="ECO:0000256" key="20">
    <source>
        <dbReference type="PIRSR" id="PIRSR600823-4"/>
    </source>
</evidence>
<evidence type="ECO:0000256" key="18">
    <source>
        <dbReference type="PIRSR" id="PIRSR600823-2"/>
    </source>
</evidence>
<sequence>MNMRMSAVAAFALALGLILVNFTRQCHAALQVGYYKDKCMLKDVEGIVFSAVARRFDRDPTIAAALIRLHFHDCFVNGCDASILLDGNSSEKTAPPNRSVRGYDVIDEAKGEVEKACKGVVSCADIIAMAARDAVALSGGGRYSVETGRRDGFVSLASNVDLPSPSFSVSQSVDAFAKKGLDPTDMVLLLGGHTVGVAHCSLFQDRLYNFQNSGEPDSTMDLSLLRKLKSICRQNSPADRSVDLDQNPLSSLTMDNSFYKQIILKRGILQIDQELALDPLTNGTVASIATSNDFPAKFGQAMVKLGAVDVLTGSQGEIRKSCGVTNSYPNFLHF</sequence>
<keyword evidence="8 22" id="KW-0349">Heme</keyword>
<dbReference type="SUPFAM" id="SSF48113">
    <property type="entry name" value="Heme-dependent peroxidases"/>
    <property type="match status" value="1"/>
</dbReference>
<dbReference type="PRINTS" id="PR00458">
    <property type="entry name" value="PEROXIDASE"/>
</dbReference>
<feature type="site" description="Transition state stabilizer" evidence="20">
    <location>
        <position position="68"/>
    </location>
</feature>
<feature type="binding site" evidence="19">
    <location>
        <position position="245"/>
    </location>
    <ligand>
        <name>Ca(2+)</name>
        <dbReference type="ChEBI" id="CHEBI:29108"/>
        <label>2</label>
    </ligand>
</feature>
<feature type="active site" description="Proton acceptor" evidence="17">
    <location>
        <position position="72"/>
    </location>
</feature>
<keyword evidence="15" id="KW-0325">Glycoprotein</keyword>
<dbReference type="Gene3D" id="1.10.420.10">
    <property type="entry name" value="Peroxidase, domain 2"/>
    <property type="match status" value="1"/>
</dbReference>
<feature type="domain" description="Plant heme peroxidase family profile" evidence="23">
    <location>
        <begin position="29"/>
        <end position="326"/>
    </location>
</feature>
<evidence type="ECO:0000256" key="5">
    <source>
        <dbReference type="ARBA" id="ARBA00012313"/>
    </source>
</evidence>
<feature type="binding site" evidence="19">
    <location>
        <position position="255"/>
    </location>
    <ligand>
        <name>Ca(2+)</name>
        <dbReference type="ChEBI" id="CHEBI:29108"/>
        <label>2</label>
    </ligand>
</feature>
<evidence type="ECO:0000256" key="3">
    <source>
        <dbReference type="ARBA" id="ARBA00004613"/>
    </source>
</evidence>
<dbReference type="FunCoup" id="A0A061GV76">
    <property type="interactions" value="82"/>
</dbReference>
<keyword evidence="13 19" id="KW-0408">Iron</keyword>
<dbReference type="HOGENOM" id="CLU_010543_0_3_1"/>
<feature type="binding site" evidence="18">
    <location>
        <position position="163"/>
    </location>
    <ligand>
        <name>substrate</name>
    </ligand>
</feature>
<comment type="cofactor">
    <cofactor evidence="19 22">
        <name>heme b</name>
        <dbReference type="ChEBI" id="CHEBI:60344"/>
    </cofactor>
    <text evidence="19 22">Binds 1 heme b (iron(II)-protoporphyrin IX) group per subunit.</text>
</comment>
<feature type="disulfide bond" evidence="21">
    <location>
        <begin position="200"/>
        <end position="232"/>
    </location>
</feature>
<dbReference type="Pfam" id="PF00141">
    <property type="entry name" value="peroxidase"/>
    <property type="match status" value="1"/>
</dbReference>
<dbReference type="EMBL" id="CM001887">
    <property type="protein sequence ID" value="EOY33401.1"/>
    <property type="molecule type" value="Genomic_DNA"/>
</dbReference>
<dbReference type="PANTHER" id="PTHR31517:SF59">
    <property type="entry name" value="PEROXIDASE"/>
    <property type="match status" value="1"/>
</dbReference>
<dbReference type="FunFam" id="1.10.520.10:FF:000006">
    <property type="entry name" value="Peroxidase"/>
    <property type="match status" value="1"/>
</dbReference>
<keyword evidence="7 22" id="KW-0575">Peroxidase</keyword>
<dbReference type="GO" id="GO:0140825">
    <property type="term" value="F:lactoperoxidase activity"/>
    <property type="evidence" value="ECO:0007669"/>
    <property type="project" value="UniProtKB-EC"/>
</dbReference>
<name>A0A061GV76_THECC</name>
<dbReference type="STRING" id="3641.A0A061GV76"/>
<dbReference type="eggNOG" id="ENOG502QPI1">
    <property type="taxonomic scope" value="Eukaryota"/>
</dbReference>
<evidence type="ECO:0000256" key="9">
    <source>
        <dbReference type="ARBA" id="ARBA00022723"/>
    </source>
</evidence>